<name>A0A9W9C776_9PLEO</name>
<evidence type="ECO:0000313" key="2">
    <source>
        <dbReference type="Proteomes" id="UP001140513"/>
    </source>
</evidence>
<reference evidence="1" key="1">
    <citation type="submission" date="2022-10" db="EMBL/GenBank/DDBJ databases">
        <title>Tapping the CABI collections for fungal endophytes: first genome assemblies for Collariella, Neodidymelliopsis, Ascochyta clinopodiicola, Didymella pomorum, Didymosphaeria variabile, Neocosmospora piperis and Neocucurbitaria cava.</title>
        <authorList>
            <person name="Hill R."/>
        </authorList>
    </citation>
    <scope>NUCLEOTIDE SEQUENCE</scope>
    <source>
        <strain evidence="1">IMI 356815</strain>
    </source>
</reference>
<protein>
    <recommendedName>
        <fullName evidence="3">F-box domain-containing protein</fullName>
    </recommendedName>
</protein>
<dbReference type="InterPro" id="IPR032675">
    <property type="entry name" value="LRR_dom_sf"/>
</dbReference>
<dbReference type="GeneID" id="80912898"/>
<comment type="caution">
    <text evidence="1">The sequence shown here is derived from an EMBL/GenBank/DDBJ whole genome shotgun (WGS) entry which is preliminary data.</text>
</comment>
<evidence type="ECO:0000313" key="1">
    <source>
        <dbReference type="EMBL" id="KAJ4347996.1"/>
    </source>
</evidence>
<organism evidence="1 2">
    <name type="scientific">Didymosphaeria variabile</name>
    <dbReference type="NCBI Taxonomy" id="1932322"/>
    <lineage>
        <taxon>Eukaryota</taxon>
        <taxon>Fungi</taxon>
        <taxon>Dikarya</taxon>
        <taxon>Ascomycota</taxon>
        <taxon>Pezizomycotina</taxon>
        <taxon>Dothideomycetes</taxon>
        <taxon>Pleosporomycetidae</taxon>
        <taxon>Pleosporales</taxon>
        <taxon>Massarineae</taxon>
        <taxon>Didymosphaeriaceae</taxon>
        <taxon>Didymosphaeria</taxon>
    </lineage>
</organism>
<proteinExistence type="predicted"/>
<dbReference type="RefSeq" id="XP_056067384.1">
    <property type="nucleotide sequence ID" value="XM_056218119.1"/>
</dbReference>
<dbReference type="SUPFAM" id="SSF52047">
    <property type="entry name" value="RNI-like"/>
    <property type="match status" value="1"/>
</dbReference>
<dbReference type="AlphaFoldDB" id="A0A9W9C776"/>
<accession>A0A9W9C776</accession>
<gene>
    <name evidence="1" type="ORF">N0V89_009368</name>
</gene>
<dbReference type="OrthoDB" id="2520703at2759"/>
<dbReference type="EMBL" id="JAPEUX010000007">
    <property type="protein sequence ID" value="KAJ4347996.1"/>
    <property type="molecule type" value="Genomic_DNA"/>
</dbReference>
<dbReference type="Gene3D" id="3.80.10.10">
    <property type="entry name" value="Ribonuclease Inhibitor"/>
    <property type="match status" value="1"/>
</dbReference>
<sequence>MAGPFPTELWESIFAHFECPMPPDKWWYYGSQYDVSSLKDLASLALVCRAFRPIAQHFMYGTLLADGFRDDQKCKRLLAQSMAENPRLGAYVRRACISDWGHGSAKGVDFGRVLAREDVSDRAKRWLEVMMMEYAALEWNAQLFALMPNLEVVDVSVFMDAGHLAGLLSGRRDVERMVRAEAEVRQEMGYLYDDEEGEMEKKIPTILSDETLAENALPQLKEVRLRHADCTDGSLGISDIEAILLHPGLERLHLLGFDWTSFGLDKAKWPLYPNPTLQMLDLRECLVDAYSLSNIFARFHNLHTLHIILGDSRRESSSGRYSREQGSWDVNLTDIGTLLRRHGQNLISFELHTPEYNSFSLAEGRLGSLAPMTSLRHLKIVENDLTGRRTRSYVSESYATLPLEDVLPAGLETLYLHFDDEYSEPCPADEQLFEILKRTVSSGRFPDLREIKVERYLNDPTKKLEPEIEGWKVCVNEVHLWGRPSSSGCMRTVIELSRLGDE</sequence>
<keyword evidence="2" id="KW-1185">Reference proteome</keyword>
<evidence type="ECO:0008006" key="3">
    <source>
        <dbReference type="Google" id="ProtNLM"/>
    </source>
</evidence>
<dbReference type="Proteomes" id="UP001140513">
    <property type="component" value="Unassembled WGS sequence"/>
</dbReference>